<keyword evidence="5 7" id="KW-0472">Membrane</keyword>
<keyword evidence="12" id="KW-1185">Reference proteome</keyword>
<feature type="domain" description="Ferric oxidoreductase" evidence="8">
    <location>
        <begin position="178"/>
        <end position="313"/>
    </location>
</feature>
<name>A0AAD2JHL4_9STRA</name>
<evidence type="ECO:0000313" key="11">
    <source>
        <dbReference type="EMBL" id="CAJ1949729.1"/>
    </source>
</evidence>
<dbReference type="SFLD" id="SFLDS00052">
    <property type="entry name" value="Ferric_Reductase_Domain"/>
    <property type="match status" value="1"/>
</dbReference>
<feature type="transmembrane region" description="Helical" evidence="7">
    <location>
        <begin position="298"/>
        <end position="315"/>
    </location>
</feature>
<dbReference type="InterPro" id="IPR039261">
    <property type="entry name" value="FNR_nucleotide-bd"/>
</dbReference>
<evidence type="ECO:0000256" key="1">
    <source>
        <dbReference type="ARBA" id="ARBA00004141"/>
    </source>
</evidence>
<dbReference type="SFLD" id="SFLDG01168">
    <property type="entry name" value="Ferric_reductase_subgroup_(FRE"/>
    <property type="match status" value="1"/>
</dbReference>
<feature type="region of interest" description="Disordered" evidence="6">
    <location>
        <begin position="678"/>
        <end position="709"/>
    </location>
</feature>
<evidence type="ECO:0000259" key="10">
    <source>
        <dbReference type="Pfam" id="PF08030"/>
    </source>
</evidence>
<feature type="transmembrane region" description="Helical" evidence="7">
    <location>
        <begin position="61"/>
        <end position="79"/>
    </location>
</feature>
<comment type="caution">
    <text evidence="11">The sequence shown here is derived from an EMBL/GenBank/DDBJ whole genome shotgun (WGS) entry which is preliminary data.</text>
</comment>
<dbReference type="InterPro" id="IPR050369">
    <property type="entry name" value="RBOH/FRE"/>
</dbReference>
<keyword evidence="4" id="KW-0560">Oxidoreductase</keyword>
<dbReference type="PANTHER" id="PTHR11972:SF193">
    <property type="entry name" value="FAD-BINDING FR-TYPE DOMAIN-CONTAINING PROTEIN"/>
    <property type="match status" value="1"/>
</dbReference>
<sequence>MKRRRTIQREDRYKGSIPVVATKNESRQRHTKANKLNTLLCRAMSSPTLPSEMTYSPRNQASFVVAFLSTILYLVLLIAGAREVWTYPVVIGGMICWILLEDEPNSLTTKRRSPVISRLYQCLTCSQRQSRATMFHKDIHHRLVKTTWIFIVVPCVTFFAIRAIKHIGSAHKKKANDFGFLAVVAMSYFLIPVSRQSVIVEALGIGSAHATRLHVWAGVLALFGGLTHGLYYCWLWFLHENKSLEEIVPFPSDTCWTWDYGSSCHKKFVNLLGFLCGTAFLILGATSLWVVRRRFFRVFYFCHIGSSFILMFALVMHYNKMILYLAPSLIYYLASNVPQCVEWISKWINGGNAIASFIEIPDSGGCVELSLRMPDQTSSSLCGRYIRLAVPSISAISHPFSSFVHVGYPGELKVIFRSHGPFTKTLSKKLSNASSVDSISYPSVVVNGVRSGTNQWKHAIQQDTLVIFAGGVGIVTYISLLSFMASLSKSHDELENAEETCRAIHKRRNVCVHWACRDEGLIDYVEEKYIDPLQEFFRARTSNIEIKLVIHHTSIAPREAMVGQKGKFGASESDFAKSQLPVASSFESGDSIPRNFTAGIPFGLIGMGGIAIIAYCYENIQEKHVAETRMIAIVAAILWSIAVATVVFVANRLSTCVPSKGLYSKLNKNAEIECTELGKSQSDKNSRPEIAGLDRSDELADSEESGEKSWMTVLHKEERPDLKVAIQEAAEDSIDGIQNLSVGVFVCGPTSLIDAVRTTANSLNEGRNSDSKIAVDVYDEIFEL</sequence>
<dbReference type="Gene3D" id="3.40.50.80">
    <property type="entry name" value="Nucleotide-binding domain of ferredoxin-NADP reductase (FNR) module"/>
    <property type="match status" value="2"/>
</dbReference>
<dbReference type="GO" id="GO:0005886">
    <property type="term" value="C:plasma membrane"/>
    <property type="evidence" value="ECO:0007669"/>
    <property type="project" value="TreeGrafter"/>
</dbReference>
<accession>A0AAD2JHL4</accession>
<evidence type="ECO:0008006" key="13">
    <source>
        <dbReference type="Google" id="ProtNLM"/>
    </source>
</evidence>
<evidence type="ECO:0000313" key="12">
    <source>
        <dbReference type="Proteomes" id="UP001295423"/>
    </source>
</evidence>
<dbReference type="AlphaFoldDB" id="A0AAD2JHL4"/>
<feature type="transmembrane region" description="Helical" evidence="7">
    <location>
        <begin position="215"/>
        <end position="237"/>
    </location>
</feature>
<feature type="transmembrane region" description="Helical" evidence="7">
    <location>
        <begin position="268"/>
        <end position="291"/>
    </location>
</feature>
<keyword evidence="3 7" id="KW-1133">Transmembrane helix</keyword>
<proteinExistence type="predicted"/>
<dbReference type="Pfam" id="PF01794">
    <property type="entry name" value="Ferric_reduct"/>
    <property type="match status" value="1"/>
</dbReference>
<feature type="compositionally biased region" description="Basic and acidic residues" evidence="6">
    <location>
        <begin position="681"/>
        <end position="698"/>
    </location>
</feature>
<dbReference type="Proteomes" id="UP001295423">
    <property type="component" value="Unassembled WGS sequence"/>
</dbReference>
<feature type="transmembrane region" description="Helical" evidence="7">
    <location>
        <begin position="629"/>
        <end position="650"/>
    </location>
</feature>
<evidence type="ECO:0000256" key="3">
    <source>
        <dbReference type="ARBA" id="ARBA00022989"/>
    </source>
</evidence>
<feature type="domain" description="FAD-binding 8" evidence="9">
    <location>
        <begin position="367"/>
        <end position="448"/>
    </location>
</feature>
<dbReference type="Pfam" id="PF08022">
    <property type="entry name" value="FAD_binding_8"/>
    <property type="match status" value="1"/>
</dbReference>
<evidence type="ECO:0000256" key="6">
    <source>
        <dbReference type="SAM" id="MobiDB-lite"/>
    </source>
</evidence>
<evidence type="ECO:0000256" key="2">
    <source>
        <dbReference type="ARBA" id="ARBA00022692"/>
    </source>
</evidence>
<evidence type="ECO:0000256" key="4">
    <source>
        <dbReference type="ARBA" id="ARBA00023002"/>
    </source>
</evidence>
<dbReference type="Pfam" id="PF08030">
    <property type="entry name" value="NAD_binding_6"/>
    <property type="match status" value="1"/>
</dbReference>
<gene>
    <name evidence="11" type="ORF">CYCCA115_LOCUS12243</name>
</gene>
<feature type="transmembrane region" description="Helical" evidence="7">
    <location>
        <begin position="596"/>
        <end position="617"/>
    </location>
</feature>
<dbReference type="InterPro" id="IPR013112">
    <property type="entry name" value="FAD-bd_8"/>
</dbReference>
<dbReference type="InterPro" id="IPR013121">
    <property type="entry name" value="Fe_red_NAD-bd_6"/>
</dbReference>
<evidence type="ECO:0000259" key="8">
    <source>
        <dbReference type="Pfam" id="PF01794"/>
    </source>
</evidence>
<feature type="transmembrane region" description="Helical" evidence="7">
    <location>
        <begin position="465"/>
        <end position="485"/>
    </location>
</feature>
<comment type="subcellular location">
    <subcellularLocation>
        <location evidence="1">Membrane</location>
        <topology evidence="1">Multi-pass membrane protein</topology>
    </subcellularLocation>
</comment>
<feature type="domain" description="Ferric reductase NAD binding" evidence="10">
    <location>
        <begin position="690"/>
        <end position="760"/>
    </location>
</feature>
<dbReference type="InterPro" id="IPR013130">
    <property type="entry name" value="Fe3_Rdtase_TM_dom"/>
</dbReference>
<protein>
    <recommendedName>
        <fullName evidence="13">FAD-binding FR-type domain-containing protein</fullName>
    </recommendedName>
</protein>
<dbReference type="EMBL" id="CAKOGP040001758">
    <property type="protein sequence ID" value="CAJ1949729.1"/>
    <property type="molecule type" value="Genomic_DNA"/>
</dbReference>
<dbReference type="GO" id="GO:0016491">
    <property type="term" value="F:oxidoreductase activity"/>
    <property type="evidence" value="ECO:0007669"/>
    <property type="project" value="UniProtKB-KW"/>
</dbReference>
<evidence type="ECO:0000256" key="7">
    <source>
        <dbReference type="SAM" id="Phobius"/>
    </source>
</evidence>
<keyword evidence="2 7" id="KW-0812">Transmembrane</keyword>
<evidence type="ECO:0000259" key="9">
    <source>
        <dbReference type="Pfam" id="PF08022"/>
    </source>
</evidence>
<dbReference type="PANTHER" id="PTHR11972">
    <property type="entry name" value="NADPH OXIDASE"/>
    <property type="match status" value="1"/>
</dbReference>
<evidence type="ECO:0000256" key="5">
    <source>
        <dbReference type="ARBA" id="ARBA00023136"/>
    </source>
</evidence>
<reference evidence="11" key="1">
    <citation type="submission" date="2023-08" db="EMBL/GenBank/DDBJ databases">
        <authorList>
            <person name="Audoor S."/>
            <person name="Bilcke G."/>
        </authorList>
    </citation>
    <scope>NUCLEOTIDE SEQUENCE</scope>
</reference>
<feature type="transmembrane region" description="Helical" evidence="7">
    <location>
        <begin position="143"/>
        <end position="164"/>
    </location>
</feature>
<organism evidence="11 12">
    <name type="scientific">Cylindrotheca closterium</name>
    <dbReference type="NCBI Taxonomy" id="2856"/>
    <lineage>
        <taxon>Eukaryota</taxon>
        <taxon>Sar</taxon>
        <taxon>Stramenopiles</taxon>
        <taxon>Ochrophyta</taxon>
        <taxon>Bacillariophyta</taxon>
        <taxon>Bacillariophyceae</taxon>
        <taxon>Bacillariophycidae</taxon>
        <taxon>Bacillariales</taxon>
        <taxon>Bacillariaceae</taxon>
        <taxon>Cylindrotheca</taxon>
    </lineage>
</organism>
<feature type="transmembrane region" description="Helical" evidence="7">
    <location>
        <begin position="176"/>
        <end position="194"/>
    </location>
</feature>